<organism evidence="2 3">
    <name type="scientific">Clostridium gasigenes</name>
    <dbReference type="NCBI Taxonomy" id="94869"/>
    <lineage>
        <taxon>Bacteria</taxon>
        <taxon>Bacillati</taxon>
        <taxon>Bacillota</taxon>
        <taxon>Clostridia</taxon>
        <taxon>Eubacteriales</taxon>
        <taxon>Clostridiaceae</taxon>
        <taxon>Clostridium</taxon>
    </lineage>
</organism>
<accession>A0A1H0T932</accession>
<name>A0A1H0T932_9CLOT</name>
<reference evidence="2 3" key="1">
    <citation type="submission" date="2016-10" db="EMBL/GenBank/DDBJ databases">
        <authorList>
            <person name="de Groot N.N."/>
        </authorList>
    </citation>
    <scope>NUCLEOTIDE SEQUENCE [LARGE SCALE GENOMIC DNA]</scope>
    <source>
        <strain evidence="2 3">DSM 12272</strain>
    </source>
</reference>
<sequence>MDYFKYILIAINFLTLISCVYAIWKINKVLKKFK</sequence>
<dbReference type="Proteomes" id="UP000198597">
    <property type="component" value="Unassembled WGS sequence"/>
</dbReference>
<keyword evidence="3" id="KW-1185">Reference proteome</keyword>
<gene>
    <name evidence="2" type="ORF">SAMN04488529_106139</name>
</gene>
<evidence type="ECO:0000256" key="1">
    <source>
        <dbReference type="SAM" id="Phobius"/>
    </source>
</evidence>
<protein>
    <submittedName>
        <fullName evidence="2">Uncharacterized protein</fullName>
    </submittedName>
</protein>
<keyword evidence="1" id="KW-1133">Transmembrane helix</keyword>
<dbReference type="EMBL" id="FNJM01000006">
    <property type="protein sequence ID" value="SDP50542.1"/>
    <property type="molecule type" value="Genomic_DNA"/>
</dbReference>
<proteinExistence type="predicted"/>
<evidence type="ECO:0000313" key="3">
    <source>
        <dbReference type="Proteomes" id="UP000198597"/>
    </source>
</evidence>
<keyword evidence="1" id="KW-0472">Membrane</keyword>
<feature type="transmembrane region" description="Helical" evidence="1">
    <location>
        <begin position="6"/>
        <end position="24"/>
    </location>
</feature>
<evidence type="ECO:0000313" key="2">
    <source>
        <dbReference type="EMBL" id="SDP50542.1"/>
    </source>
</evidence>
<dbReference type="PROSITE" id="PS51257">
    <property type="entry name" value="PROKAR_LIPOPROTEIN"/>
    <property type="match status" value="1"/>
</dbReference>
<keyword evidence="1" id="KW-0812">Transmembrane</keyword>
<dbReference type="AlphaFoldDB" id="A0A1H0T932"/>